<reference evidence="2" key="2">
    <citation type="submission" date="2019-12" db="EMBL/GenBank/DDBJ databases">
        <authorList>
            <person name="Studholme D.J."/>
            <person name="Sarris P."/>
        </authorList>
    </citation>
    <scope>NUCLEOTIDE SEQUENCE</scope>
    <source>
        <strain evidence="2">PFS-1207/04</strain>
        <tissue evidence="2">Leaf</tissue>
    </source>
</reference>
<comment type="caution">
    <text evidence="1">The sequence shown here is derived from an EMBL/GenBank/DDBJ whole genome shotgun (WGS) entry which is preliminary data.</text>
</comment>
<dbReference type="EMBL" id="QGKV02000759">
    <property type="protein sequence ID" value="KAF3569497.1"/>
    <property type="molecule type" value="Genomic_DNA"/>
</dbReference>
<proteinExistence type="predicted"/>
<organism evidence="1">
    <name type="scientific">Brassica cretica</name>
    <name type="common">Mustard</name>
    <dbReference type="NCBI Taxonomy" id="69181"/>
    <lineage>
        <taxon>Eukaryota</taxon>
        <taxon>Viridiplantae</taxon>
        <taxon>Streptophyta</taxon>
        <taxon>Embryophyta</taxon>
        <taxon>Tracheophyta</taxon>
        <taxon>Spermatophyta</taxon>
        <taxon>Magnoliopsida</taxon>
        <taxon>eudicotyledons</taxon>
        <taxon>Gunneridae</taxon>
        <taxon>Pentapetalae</taxon>
        <taxon>rosids</taxon>
        <taxon>malvids</taxon>
        <taxon>Brassicales</taxon>
        <taxon>Brassicaceae</taxon>
        <taxon>Brassiceae</taxon>
        <taxon>Brassica</taxon>
    </lineage>
</organism>
<reference evidence="1" key="1">
    <citation type="submission" date="2019-12" db="EMBL/GenBank/DDBJ databases">
        <title>Genome sequencing and annotation of Brassica cretica.</title>
        <authorList>
            <person name="Studholme D.J."/>
            <person name="Sarris P.F."/>
        </authorList>
    </citation>
    <scope>NUCLEOTIDE SEQUENCE</scope>
    <source>
        <strain evidence="1">PFS-102/07</strain>
        <tissue evidence="1">Leaf</tissue>
    </source>
</reference>
<evidence type="ECO:0000313" key="3">
    <source>
        <dbReference type="Proteomes" id="UP000266723"/>
    </source>
</evidence>
<keyword evidence="3" id="KW-1185">Reference proteome</keyword>
<dbReference type="EMBL" id="QGKY02001015">
    <property type="protein sequence ID" value="KAF2570802.1"/>
    <property type="molecule type" value="Genomic_DNA"/>
</dbReference>
<accession>A0A8S9IN17</accession>
<protein>
    <submittedName>
        <fullName evidence="1">Uncharacterized protein</fullName>
    </submittedName>
</protein>
<name>A0A8S9IN17_BRACR</name>
<reference evidence="2 3" key="3">
    <citation type="journal article" date="2020" name="BMC Genomics">
        <title>Intraspecific diversification of the crop wild relative Brassica cretica Lam. using demographic model selection.</title>
        <authorList>
            <person name="Kioukis A."/>
            <person name="Michalopoulou V.A."/>
            <person name="Briers L."/>
            <person name="Pirintsos S."/>
            <person name="Studholme D.J."/>
            <person name="Pavlidis P."/>
            <person name="Sarris P.F."/>
        </authorList>
    </citation>
    <scope>NUCLEOTIDE SEQUENCE [LARGE SCALE GENOMIC DNA]</scope>
    <source>
        <strain evidence="3">cv. PFS-1207/04</strain>
        <strain evidence="2">PFS-1207/04</strain>
    </source>
</reference>
<sequence length="68" mass="7934">MVEITRRLRGYHEQIYQANVALPDAAIIGPKAYVDCDGRHELYLDEPTAEDWTITKWIEQGKVVMKWT</sequence>
<dbReference type="Proteomes" id="UP000266723">
    <property type="component" value="Unassembled WGS sequence"/>
</dbReference>
<evidence type="ECO:0000313" key="1">
    <source>
        <dbReference type="EMBL" id="KAF2570802.1"/>
    </source>
</evidence>
<evidence type="ECO:0000313" key="2">
    <source>
        <dbReference type="EMBL" id="KAF3569497.1"/>
    </source>
</evidence>
<gene>
    <name evidence="2" type="ORF">DY000_02011859</name>
    <name evidence="1" type="ORF">F2Q70_00000838</name>
</gene>
<dbReference type="AlphaFoldDB" id="A0A8S9IN17"/>